<reference evidence="1" key="1">
    <citation type="submission" date="2018-11" db="EMBL/GenBank/DDBJ databases">
        <authorList>
            <consortium name="Pathogen Informatics"/>
        </authorList>
    </citation>
    <scope>NUCLEOTIDE SEQUENCE</scope>
</reference>
<proteinExistence type="predicted"/>
<sequence>MDTLSLSVSFEATFNRSTLAQACLCSKAQLGQSTRRYRVSSICDIGVYTRNRNFRLPGSQKSGKANYLLPLYDGLPMVPVEASIKSATTKCISGDSGLDYLACYWPNWRSWAENLVTYLGPGATLKSPMLLRPVPGCKCAIGVSASPLDTIYLDAFNQSSINDQPTVSYSPSQNHLVPISIGVENLKLALNEPNSSSQASLHKEIQGPHYPIPGFFKNTSPDYSVNGKRLPASWLQQVENSALAACVDAVIKDLFKRQNPLSLAPG</sequence>
<dbReference type="AlphaFoldDB" id="A0A3S5FFT8"/>
<protein>
    <submittedName>
        <fullName evidence="1">Uncharacterized protein</fullName>
    </submittedName>
</protein>
<dbReference type="EMBL" id="CAAALY010246589">
    <property type="protein sequence ID" value="VEL33872.1"/>
    <property type="molecule type" value="Genomic_DNA"/>
</dbReference>
<comment type="caution">
    <text evidence="1">The sequence shown here is derived from an EMBL/GenBank/DDBJ whole genome shotgun (WGS) entry which is preliminary data.</text>
</comment>
<dbReference type="Proteomes" id="UP000784294">
    <property type="component" value="Unassembled WGS sequence"/>
</dbReference>
<keyword evidence="2" id="KW-1185">Reference proteome</keyword>
<evidence type="ECO:0000313" key="1">
    <source>
        <dbReference type="EMBL" id="VEL33872.1"/>
    </source>
</evidence>
<gene>
    <name evidence="1" type="ORF">PXEA_LOCUS27312</name>
</gene>
<organism evidence="1 2">
    <name type="scientific">Protopolystoma xenopodis</name>
    <dbReference type="NCBI Taxonomy" id="117903"/>
    <lineage>
        <taxon>Eukaryota</taxon>
        <taxon>Metazoa</taxon>
        <taxon>Spiralia</taxon>
        <taxon>Lophotrochozoa</taxon>
        <taxon>Platyhelminthes</taxon>
        <taxon>Monogenea</taxon>
        <taxon>Polyopisthocotylea</taxon>
        <taxon>Polystomatidea</taxon>
        <taxon>Polystomatidae</taxon>
        <taxon>Protopolystoma</taxon>
    </lineage>
</organism>
<accession>A0A3S5FFT8</accession>
<name>A0A3S5FFT8_9PLAT</name>
<evidence type="ECO:0000313" key="2">
    <source>
        <dbReference type="Proteomes" id="UP000784294"/>
    </source>
</evidence>
<dbReference type="OrthoDB" id="5988181at2759"/>